<evidence type="ECO:0000313" key="9">
    <source>
        <dbReference type="Proteomes" id="UP000440041"/>
    </source>
</evidence>
<keyword evidence="4" id="KW-0572">Peptidoglycan-anchor</keyword>
<keyword evidence="2" id="KW-0964">Secreted</keyword>
<dbReference type="InterPro" id="IPR019931">
    <property type="entry name" value="LPXTG_anchor"/>
</dbReference>
<accession>A0A6A2VWP0</accession>
<dbReference type="Pfam" id="PF00746">
    <property type="entry name" value="Gram_pos_anchor"/>
    <property type="match status" value="1"/>
</dbReference>
<dbReference type="EMBL" id="WBSO01000015">
    <property type="protein sequence ID" value="KAB8295390.1"/>
    <property type="molecule type" value="Genomic_DNA"/>
</dbReference>
<feature type="domain" description="Gram-positive cocci surface proteins LPxTG" evidence="6">
    <location>
        <begin position="192"/>
        <end position="224"/>
    </location>
</feature>
<dbReference type="Gene3D" id="2.60.40.10">
    <property type="entry name" value="Immunoglobulins"/>
    <property type="match status" value="1"/>
</dbReference>
<dbReference type="InterPro" id="IPR048052">
    <property type="entry name" value="FM1-like"/>
</dbReference>
<gene>
    <name evidence="8" type="ORF">DSM100238_1626</name>
</gene>
<evidence type="ECO:0000256" key="4">
    <source>
        <dbReference type="ARBA" id="ARBA00023088"/>
    </source>
</evidence>
<proteinExistence type="predicted"/>
<evidence type="ECO:0000256" key="5">
    <source>
        <dbReference type="SAM" id="Phobius"/>
    </source>
</evidence>
<keyword evidence="3" id="KW-0732">Signal</keyword>
<dbReference type="Pfam" id="PF17802">
    <property type="entry name" value="SpaA"/>
    <property type="match status" value="1"/>
</dbReference>
<sequence>MKLYYQAHLLNGAPFNTAIGNAYDVTYQYSPYTAQGGEKTPTEHPYVYTYNLKLRKIDGADADKYLAGAQFQMYTDQACTHNVKFTQVDGTYEHDPNGTVTALTTDSDGKINIAGIAGSADGTHYYLKEIKAPAGYRLNSVVIDVAVKVPDFKDQAENARTDGAVQNLTYNVYAQGGYSSVDGSLLVIKNFRGYLPSTGARGIVLTSIAGLLLIGVGMLMMRRKQ</sequence>
<organism evidence="8 9">
    <name type="scientific">Bifidobacterium apri</name>
    <dbReference type="NCBI Taxonomy" id="1769423"/>
    <lineage>
        <taxon>Bacteria</taxon>
        <taxon>Bacillati</taxon>
        <taxon>Actinomycetota</taxon>
        <taxon>Actinomycetes</taxon>
        <taxon>Bifidobacteriales</taxon>
        <taxon>Bifidobacteriaceae</taxon>
        <taxon>Bifidobacterium</taxon>
    </lineage>
</organism>
<dbReference type="GO" id="GO:0005975">
    <property type="term" value="P:carbohydrate metabolic process"/>
    <property type="evidence" value="ECO:0007669"/>
    <property type="project" value="UniProtKB-ARBA"/>
</dbReference>
<keyword evidence="5" id="KW-0472">Membrane</keyword>
<keyword evidence="9" id="KW-1185">Reference proteome</keyword>
<keyword evidence="1" id="KW-0134">Cell wall</keyword>
<dbReference type="AlphaFoldDB" id="A0A6A2VWP0"/>
<evidence type="ECO:0000313" key="8">
    <source>
        <dbReference type="EMBL" id="KAB8295390.1"/>
    </source>
</evidence>
<keyword evidence="5" id="KW-0812">Transmembrane</keyword>
<dbReference type="NCBIfam" id="NF033902">
    <property type="entry name" value="iso_D2_wall_anc"/>
    <property type="match status" value="1"/>
</dbReference>
<dbReference type="InterPro" id="IPR013783">
    <property type="entry name" value="Ig-like_fold"/>
</dbReference>
<feature type="domain" description="SpaA-like prealbumin fold" evidence="7">
    <location>
        <begin position="51"/>
        <end position="149"/>
    </location>
</feature>
<name>A0A6A2VWP0_9BIFI</name>
<dbReference type="InterPro" id="IPR041033">
    <property type="entry name" value="SpaA_PFL_dom_1"/>
</dbReference>
<keyword evidence="5" id="KW-1133">Transmembrane helix</keyword>
<dbReference type="OrthoDB" id="2199792at2"/>
<dbReference type="Proteomes" id="UP000440041">
    <property type="component" value="Unassembled WGS sequence"/>
</dbReference>
<evidence type="ECO:0000259" key="7">
    <source>
        <dbReference type="Pfam" id="PF17802"/>
    </source>
</evidence>
<evidence type="ECO:0000256" key="1">
    <source>
        <dbReference type="ARBA" id="ARBA00022512"/>
    </source>
</evidence>
<dbReference type="NCBIfam" id="TIGR01167">
    <property type="entry name" value="LPXTG_anchor"/>
    <property type="match status" value="1"/>
</dbReference>
<feature type="transmembrane region" description="Helical" evidence="5">
    <location>
        <begin position="202"/>
        <end position="221"/>
    </location>
</feature>
<evidence type="ECO:0000256" key="2">
    <source>
        <dbReference type="ARBA" id="ARBA00022525"/>
    </source>
</evidence>
<protein>
    <submittedName>
        <fullName evidence="8">Peptidase</fullName>
    </submittedName>
</protein>
<reference evidence="8 9" key="1">
    <citation type="submission" date="2019-09" db="EMBL/GenBank/DDBJ databases">
        <title>Characterization of the phylogenetic diversity of two novel species belonging to the genus Bifidobacterium: Bifidobacterium cebidarum sp. nov. and Bifidobacterium leontopitheci sp. nov.</title>
        <authorList>
            <person name="Lugli G.A."/>
            <person name="Duranti S."/>
            <person name="Milani C."/>
            <person name="Turroni F."/>
            <person name="Ventura M."/>
        </authorList>
    </citation>
    <scope>NUCLEOTIDE SEQUENCE [LARGE SCALE GENOMIC DNA]</scope>
    <source>
        <strain evidence="8 9">DSM 100238</strain>
    </source>
</reference>
<evidence type="ECO:0000259" key="6">
    <source>
        <dbReference type="Pfam" id="PF00746"/>
    </source>
</evidence>
<evidence type="ECO:0000256" key="3">
    <source>
        <dbReference type="ARBA" id="ARBA00022729"/>
    </source>
</evidence>
<comment type="caution">
    <text evidence="8">The sequence shown here is derived from an EMBL/GenBank/DDBJ whole genome shotgun (WGS) entry which is preliminary data.</text>
</comment>